<dbReference type="PROSITE" id="PS00211">
    <property type="entry name" value="ABC_TRANSPORTER_1"/>
    <property type="match status" value="1"/>
</dbReference>
<dbReference type="InterPro" id="IPR003593">
    <property type="entry name" value="AAA+_ATPase"/>
</dbReference>
<dbReference type="PROSITE" id="PS50893">
    <property type="entry name" value="ABC_TRANSPORTER_2"/>
    <property type="match status" value="1"/>
</dbReference>
<dbReference type="PANTHER" id="PTHR42734:SF17">
    <property type="entry name" value="METAL TRANSPORT SYSTEM ATP-BINDING PROTEIN TM_0124-RELATED"/>
    <property type="match status" value="1"/>
</dbReference>
<comment type="similarity">
    <text evidence="1">Belongs to the ABC transporter superfamily.</text>
</comment>
<dbReference type="Pfam" id="PF00005">
    <property type="entry name" value="ABC_tran"/>
    <property type="match status" value="1"/>
</dbReference>
<evidence type="ECO:0000313" key="6">
    <source>
        <dbReference type="EMBL" id="OFI07029.1"/>
    </source>
</evidence>
<keyword evidence="6" id="KW-0378">Hydrolase</keyword>
<evidence type="ECO:0000256" key="1">
    <source>
        <dbReference type="ARBA" id="ARBA00005417"/>
    </source>
</evidence>
<dbReference type="OrthoDB" id="9806726at2"/>
<dbReference type="Gene3D" id="3.40.50.300">
    <property type="entry name" value="P-loop containing nucleotide triphosphate hydrolases"/>
    <property type="match status" value="1"/>
</dbReference>
<dbReference type="InterPro" id="IPR050153">
    <property type="entry name" value="Metal_Ion_Import_ABC"/>
</dbReference>
<dbReference type="SUPFAM" id="SSF52540">
    <property type="entry name" value="P-loop containing nucleoside triphosphate hydrolases"/>
    <property type="match status" value="1"/>
</dbReference>
<gene>
    <name evidence="6" type="primary">znuC</name>
    <name evidence="6" type="ORF">CLOACE_06160</name>
</gene>
<evidence type="ECO:0000313" key="7">
    <source>
        <dbReference type="Proteomes" id="UP000175744"/>
    </source>
</evidence>
<dbReference type="AlphaFoldDB" id="A0A1E8F1K4"/>
<dbReference type="GO" id="GO:0005524">
    <property type="term" value="F:ATP binding"/>
    <property type="evidence" value="ECO:0007669"/>
    <property type="project" value="UniProtKB-KW"/>
</dbReference>
<protein>
    <submittedName>
        <fullName evidence="6">High-affinity zinc uptake system ATP-binding protein ZnuC</fullName>
        <ecNumber evidence="6">3.6.3.-</ecNumber>
    </submittedName>
</protein>
<dbReference type="InterPro" id="IPR003439">
    <property type="entry name" value="ABC_transporter-like_ATP-bd"/>
</dbReference>
<keyword evidence="3" id="KW-0547">Nucleotide-binding</keyword>
<dbReference type="PATRIC" id="fig|1121290.3.peg.627"/>
<dbReference type="STRING" id="1121290.CLAOCE_06160"/>
<proteinExistence type="inferred from homology"/>
<dbReference type="GO" id="GO:0016887">
    <property type="term" value="F:ATP hydrolysis activity"/>
    <property type="evidence" value="ECO:0007669"/>
    <property type="project" value="InterPro"/>
</dbReference>
<evidence type="ECO:0000256" key="2">
    <source>
        <dbReference type="ARBA" id="ARBA00022448"/>
    </source>
</evidence>
<keyword evidence="4 6" id="KW-0067">ATP-binding</keyword>
<dbReference type="SMART" id="SM00382">
    <property type="entry name" value="AAA"/>
    <property type="match status" value="1"/>
</dbReference>
<dbReference type="InterPro" id="IPR017871">
    <property type="entry name" value="ABC_transporter-like_CS"/>
</dbReference>
<feature type="domain" description="ABC transporter" evidence="5">
    <location>
        <begin position="4"/>
        <end position="226"/>
    </location>
</feature>
<organism evidence="6 7">
    <name type="scientific">Clostridium acetireducens DSM 10703</name>
    <dbReference type="NCBI Taxonomy" id="1121290"/>
    <lineage>
        <taxon>Bacteria</taxon>
        <taxon>Bacillati</taxon>
        <taxon>Bacillota</taxon>
        <taxon>Clostridia</taxon>
        <taxon>Eubacteriales</taxon>
        <taxon>Clostridiaceae</taxon>
        <taxon>Clostridium</taxon>
    </lineage>
</organism>
<sequence length="228" mass="25808">MNLVNIENLYFSYNNNMPYIIENINLKIKKGDYISILGENGSGKTTLSKLILNLLKPTKGKVSLNTNKIGYVPQNIENFNSKFPITVNEILKCHKKIINLKSKDIISKILKLVNMEHTKNSLIGNLSGGQQQKIFICRALIGNPELLILDEPSTGVDIKSQIEIYNIIKKLNKKNNITIIAVEHNLDAALKNSSHIYLMKNGTGHLYNIEHFKNNYLNTNFKIVNSNN</sequence>
<evidence type="ECO:0000256" key="4">
    <source>
        <dbReference type="ARBA" id="ARBA00022840"/>
    </source>
</evidence>
<comment type="caution">
    <text evidence="6">The sequence shown here is derived from an EMBL/GenBank/DDBJ whole genome shotgun (WGS) entry which is preliminary data.</text>
</comment>
<name>A0A1E8F1K4_9CLOT</name>
<evidence type="ECO:0000256" key="3">
    <source>
        <dbReference type="ARBA" id="ARBA00022741"/>
    </source>
</evidence>
<dbReference type="RefSeq" id="WP_070109577.1">
    <property type="nucleotide sequence ID" value="NZ_LZFO01000006.1"/>
</dbReference>
<keyword evidence="2" id="KW-0813">Transport</keyword>
<dbReference type="Proteomes" id="UP000175744">
    <property type="component" value="Unassembled WGS sequence"/>
</dbReference>
<dbReference type="InterPro" id="IPR027417">
    <property type="entry name" value="P-loop_NTPase"/>
</dbReference>
<reference evidence="6 7" key="1">
    <citation type="submission" date="2016-06" db="EMBL/GenBank/DDBJ databases">
        <title>Genome sequence of Clostridium acetireducens DSM 10703.</title>
        <authorList>
            <person name="Poehlein A."/>
            <person name="Fluechter S."/>
            <person name="Duerre P."/>
            <person name="Daniel R."/>
        </authorList>
    </citation>
    <scope>NUCLEOTIDE SEQUENCE [LARGE SCALE GENOMIC DNA]</scope>
    <source>
        <strain evidence="6 7">DSM 10703</strain>
    </source>
</reference>
<keyword evidence="7" id="KW-1185">Reference proteome</keyword>
<dbReference type="PANTHER" id="PTHR42734">
    <property type="entry name" value="METAL TRANSPORT SYSTEM ATP-BINDING PROTEIN TM_0124-RELATED"/>
    <property type="match status" value="1"/>
</dbReference>
<dbReference type="EMBL" id="LZFO01000006">
    <property type="protein sequence ID" value="OFI07029.1"/>
    <property type="molecule type" value="Genomic_DNA"/>
</dbReference>
<accession>A0A1E8F1K4</accession>
<evidence type="ECO:0000259" key="5">
    <source>
        <dbReference type="PROSITE" id="PS50893"/>
    </source>
</evidence>
<dbReference type="EC" id="3.6.3.-" evidence="6"/>